<proteinExistence type="predicted"/>
<dbReference type="Pfam" id="PF07727">
    <property type="entry name" value="RVT_2"/>
    <property type="match status" value="1"/>
</dbReference>
<name>A0A0V0I9I8_SOLCH</name>
<dbReference type="CDD" id="cd09272">
    <property type="entry name" value="RNase_HI_RT_Ty1"/>
    <property type="match status" value="1"/>
</dbReference>
<evidence type="ECO:0000313" key="2">
    <source>
        <dbReference type="EMBL" id="JAP29261.1"/>
    </source>
</evidence>
<dbReference type="InterPro" id="IPR043502">
    <property type="entry name" value="DNA/RNA_pol_sf"/>
</dbReference>
<organism evidence="2">
    <name type="scientific">Solanum chacoense</name>
    <name type="common">Chaco potato</name>
    <dbReference type="NCBI Taxonomy" id="4108"/>
    <lineage>
        <taxon>Eukaryota</taxon>
        <taxon>Viridiplantae</taxon>
        <taxon>Streptophyta</taxon>
        <taxon>Embryophyta</taxon>
        <taxon>Tracheophyta</taxon>
        <taxon>Spermatophyta</taxon>
        <taxon>Magnoliopsida</taxon>
        <taxon>eudicotyledons</taxon>
        <taxon>Gunneridae</taxon>
        <taxon>Pentapetalae</taxon>
        <taxon>asterids</taxon>
        <taxon>lamiids</taxon>
        <taxon>Solanales</taxon>
        <taxon>Solanaceae</taxon>
        <taxon>Solanoideae</taxon>
        <taxon>Solaneae</taxon>
        <taxon>Solanum</taxon>
    </lineage>
</organism>
<accession>A0A0V0I9I8</accession>
<dbReference type="AlphaFoldDB" id="A0A0V0I9I8"/>
<dbReference type="PANTHER" id="PTHR11439:SF503">
    <property type="entry name" value="CYSTEINE-RICH RLK (RECEPTOR-LIKE PROTEIN KINASE) 8"/>
    <property type="match status" value="1"/>
</dbReference>
<dbReference type="InterPro" id="IPR013103">
    <property type="entry name" value="RVT_2"/>
</dbReference>
<sequence>MMKVFEMTDLGLMAYFLGVEIKQNEDNVFICQKKYAQEILKKFHMEDCKVMSTPMNQKENFSKDDGTEKVDEAYYRSLIGCLMYLTATRPDILYAVSFLSRFMHCASDLHLRAAKRIVRYIKGTINYGVKFHKSQKFRLNGFSDSDWGGAPDMKSTSGFCFNIGSGAFSWYSKKQDIVAQSTAEAEFIVATTTVNQALWLRKIMCDLNMEQKEGTEVFIDNQAAISIANNPVFHAKTKHFNIKLFFLRDVQKHGDVKLLYCKSDEQVADIFTKPLSLGKFEFFREKLGISSS</sequence>
<reference evidence="2" key="1">
    <citation type="submission" date="2015-12" db="EMBL/GenBank/DDBJ databases">
        <title>Gene expression during late stages of embryo sac development: a critical building block for successful pollen-pistil interactions.</title>
        <authorList>
            <person name="Liu Y."/>
            <person name="Joly V."/>
            <person name="Sabar M."/>
            <person name="Matton D.P."/>
        </authorList>
    </citation>
    <scope>NUCLEOTIDE SEQUENCE</scope>
</reference>
<dbReference type="PANTHER" id="PTHR11439">
    <property type="entry name" value="GAG-POL-RELATED RETROTRANSPOSON"/>
    <property type="match status" value="1"/>
</dbReference>
<dbReference type="EMBL" id="GEDG01009283">
    <property type="protein sequence ID" value="JAP29261.1"/>
    <property type="molecule type" value="Transcribed_RNA"/>
</dbReference>
<evidence type="ECO:0000259" key="1">
    <source>
        <dbReference type="Pfam" id="PF07727"/>
    </source>
</evidence>
<feature type="domain" description="Reverse transcriptase Ty1/copia-type" evidence="1">
    <location>
        <begin position="1"/>
        <end position="56"/>
    </location>
</feature>
<protein>
    <submittedName>
        <fullName evidence="2">Putative ovule protein</fullName>
    </submittedName>
</protein>
<dbReference type="SUPFAM" id="SSF56672">
    <property type="entry name" value="DNA/RNA polymerases"/>
    <property type="match status" value="1"/>
</dbReference>